<dbReference type="EMBL" id="KV748260">
    <property type="protein sequence ID" value="OCK87464.1"/>
    <property type="molecule type" value="Genomic_DNA"/>
</dbReference>
<evidence type="ECO:0000313" key="2">
    <source>
        <dbReference type="Proteomes" id="UP000250078"/>
    </source>
</evidence>
<gene>
    <name evidence="1" type="ORF">K441DRAFT_353274</name>
</gene>
<accession>A0ACC8EM70</accession>
<organism evidence="1 2">
    <name type="scientific">Cenococcum geophilum 1.58</name>
    <dbReference type="NCBI Taxonomy" id="794803"/>
    <lineage>
        <taxon>Eukaryota</taxon>
        <taxon>Fungi</taxon>
        <taxon>Dikarya</taxon>
        <taxon>Ascomycota</taxon>
        <taxon>Pezizomycotina</taxon>
        <taxon>Dothideomycetes</taxon>
        <taxon>Pleosporomycetidae</taxon>
        <taxon>Gloniales</taxon>
        <taxon>Gloniaceae</taxon>
        <taxon>Cenococcum</taxon>
    </lineage>
</organism>
<sequence>MRSLEPFTRPCLRPVSVLLHIGHSSASSAIHSIKIWYSICPTHVGNTSTESLMKRSVRVTMNVSYAMPFARAMQK</sequence>
<name>A0ACC8EM70_9PEZI</name>
<dbReference type="Proteomes" id="UP000250078">
    <property type="component" value="Unassembled WGS sequence"/>
</dbReference>
<protein>
    <submittedName>
        <fullName evidence="1">Uncharacterized protein</fullName>
    </submittedName>
</protein>
<keyword evidence="2" id="KW-1185">Reference proteome</keyword>
<reference evidence="1 2" key="1">
    <citation type="journal article" date="2016" name="Nat. Commun.">
        <title>Ectomycorrhizal ecology is imprinted in the genome of the dominant symbiotic fungus Cenococcum geophilum.</title>
        <authorList>
            <consortium name="DOE Joint Genome Institute"/>
            <person name="Peter M."/>
            <person name="Kohler A."/>
            <person name="Ohm R.A."/>
            <person name="Kuo A."/>
            <person name="Krutzmann J."/>
            <person name="Morin E."/>
            <person name="Arend M."/>
            <person name="Barry K.W."/>
            <person name="Binder M."/>
            <person name="Choi C."/>
            <person name="Clum A."/>
            <person name="Copeland A."/>
            <person name="Grisel N."/>
            <person name="Haridas S."/>
            <person name="Kipfer T."/>
            <person name="LaButti K."/>
            <person name="Lindquist E."/>
            <person name="Lipzen A."/>
            <person name="Maire R."/>
            <person name="Meier B."/>
            <person name="Mihaltcheva S."/>
            <person name="Molinier V."/>
            <person name="Murat C."/>
            <person name="Poggeler S."/>
            <person name="Quandt C.A."/>
            <person name="Sperisen C."/>
            <person name="Tritt A."/>
            <person name="Tisserant E."/>
            <person name="Crous P.W."/>
            <person name="Henrissat B."/>
            <person name="Nehls U."/>
            <person name="Egli S."/>
            <person name="Spatafora J.W."/>
            <person name="Grigoriev I.V."/>
            <person name="Martin F.M."/>
        </authorList>
    </citation>
    <scope>NUCLEOTIDE SEQUENCE [LARGE SCALE GENOMIC DNA]</scope>
    <source>
        <strain evidence="1 2">1.58</strain>
    </source>
</reference>
<evidence type="ECO:0000313" key="1">
    <source>
        <dbReference type="EMBL" id="OCK87464.1"/>
    </source>
</evidence>
<proteinExistence type="predicted"/>